<sequence>MPVLRVIKGQIEFQNALDLGQSIDKTIDTATSIFNQILKLQHIAQILPDFIEYDACLPEVVEKERQICEANRKAYEYNSDPSGLRTGQATKGQIRINLEATRAALINIISKTTLQARQITLLELKEVEQNVEDTINIAFPMDKYLTMEKT</sequence>
<protein>
    <submittedName>
        <fullName evidence="1">Uncharacterized protein</fullName>
    </submittedName>
</protein>
<name>A0A5J4UTS8_9EUKA</name>
<dbReference type="AlphaFoldDB" id="A0A5J4UTS8"/>
<accession>A0A5J4UTS8</accession>
<gene>
    <name evidence="1" type="ORF">EZS28_030970</name>
</gene>
<dbReference type="EMBL" id="SNRW01012695">
    <property type="protein sequence ID" value="KAA6373502.1"/>
    <property type="molecule type" value="Genomic_DNA"/>
</dbReference>
<organism evidence="1 2">
    <name type="scientific">Streblomastix strix</name>
    <dbReference type="NCBI Taxonomy" id="222440"/>
    <lineage>
        <taxon>Eukaryota</taxon>
        <taxon>Metamonada</taxon>
        <taxon>Preaxostyla</taxon>
        <taxon>Oxymonadida</taxon>
        <taxon>Streblomastigidae</taxon>
        <taxon>Streblomastix</taxon>
    </lineage>
</organism>
<evidence type="ECO:0000313" key="1">
    <source>
        <dbReference type="EMBL" id="KAA6373502.1"/>
    </source>
</evidence>
<evidence type="ECO:0000313" key="2">
    <source>
        <dbReference type="Proteomes" id="UP000324800"/>
    </source>
</evidence>
<reference evidence="1 2" key="1">
    <citation type="submission" date="2019-03" db="EMBL/GenBank/DDBJ databases">
        <title>Single cell metagenomics reveals metabolic interactions within the superorganism composed of flagellate Streblomastix strix and complex community of Bacteroidetes bacteria on its surface.</title>
        <authorList>
            <person name="Treitli S.C."/>
            <person name="Kolisko M."/>
            <person name="Husnik F."/>
            <person name="Keeling P."/>
            <person name="Hampl V."/>
        </authorList>
    </citation>
    <scope>NUCLEOTIDE SEQUENCE [LARGE SCALE GENOMIC DNA]</scope>
    <source>
        <strain evidence="1">ST1C</strain>
    </source>
</reference>
<dbReference type="OrthoDB" id="276065at2759"/>
<dbReference type="Proteomes" id="UP000324800">
    <property type="component" value="Unassembled WGS sequence"/>
</dbReference>
<proteinExistence type="predicted"/>
<comment type="caution">
    <text evidence="1">The sequence shown here is derived from an EMBL/GenBank/DDBJ whole genome shotgun (WGS) entry which is preliminary data.</text>
</comment>